<protein>
    <submittedName>
        <fullName evidence="1">Protein of uncharacterized function (DUF3170)</fullName>
    </submittedName>
</protein>
<evidence type="ECO:0000313" key="1">
    <source>
        <dbReference type="EMBL" id="SPT55496.1"/>
    </source>
</evidence>
<dbReference type="AntiFam" id="ANF00007">
    <property type="entry name" value="Shadow ORF (opposite clpB)"/>
</dbReference>
<proteinExistence type="predicted"/>
<evidence type="ECO:0000313" key="2">
    <source>
        <dbReference type="Proteomes" id="UP000250192"/>
    </source>
</evidence>
<name>A0A2X0U2V6_9ACTO</name>
<dbReference type="AlphaFoldDB" id="A0A2X0U2V6"/>
<organism evidence="1 2">
    <name type="scientific">Schaalia odontolytica</name>
    <dbReference type="NCBI Taxonomy" id="1660"/>
    <lineage>
        <taxon>Bacteria</taxon>
        <taxon>Bacillati</taxon>
        <taxon>Actinomycetota</taxon>
        <taxon>Actinomycetes</taxon>
        <taxon>Actinomycetales</taxon>
        <taxon>Actinomycetaceae</taxon>
        <taxon>Schaalia</taxon>
    </lineage>
</organism>
<sequence>MVGLVLGGDTTQDRDGILNRRFADEHLLEAALERRVLFDVLAILVESGRAYHAQLTAGEHGLEHVARIHRPLGAAARTDDRVQLVDEGNDLTVRARDLREDSLEALFKLAAILRTGNHRGHIQGDETLVTQRLGNITRDNALSETFDDGSLADAGFTDQDRVVLRAPGEDLDDTADLVVTANNRVKLSFARNLSEVTAVLGQSLERTLRVSRGDRVGAQLGERLRECVGLDPGLRQDAPRLGLRGSQRDE</sequence>
<gene>
    <name evidence="1" type="ORF">NCTC9935_01002</name>
</gene>
<dbReference type="Proteomes" id="UP000250192">
    <property type="component" value="Unassembled WGS sequence"/>
</dbReference>
<reference evidence="1 2" key="1">
    <citation type="submission" date="2018-06" db="EMBL/GenBank/DDBJ databases">
        <authorList>
            <consortium name="Pathogen Informatics"/>
            <person name="Doyle S."/>
        </authorList>
    </citation>
    <scope>NUCLEOTIDE SEQUENCE [LARGE SCALE GENOMIC DNA]</scope>
    <source>
        <strain evidence="1 2">NCTC9935</strain>
    </source>
</reference>
<dbReference type="EMBL" id="UAPR01000002">
    <property type="protein sequence ID" value="SPT55496.1"/>
    <property type="molecule type" value="Genomic_DNA"/>
</dbReference>
<keyword evidence="2" id="KW-1185">Reference proteome</keyword>
<accession>A0A2X0U2V6</accession>